<feature type="region of interest" description="Disordered" evidence="2">
    <location>
        <begin position="401"/>
        <end position="446"/>
    </location>
</feature>
<dbReference type="Proteomes" id="UP000190831">
    <property type="component" value="Chromosome D"/>
</dbReference>
<feature type="coiled-coil region" evidence="1">
    <location>
        <begin position="215"/>
        <end position="242"/>
    </location>
</feature>
<keyword evidence="5" id="KW-1185">Reference proteome</keyword>
<protein>
    <submittedName>
        <fullName evidence="4">LAFE_0D12420g1_1</fullName>
    </submittedName>
</protein>
<name>A0A1G4MC16_LACFM</name>
<dbReference type="Pfam" id="PF12808">
    <property type="entry name" value="Mto2_bdg"/>
    <property type="match status" value="1"/>
</dbReference>
<dbReference type="AlphaFoldDB" id="A0A1G4MC16"/>
<feature type="domain" description="Mto1-like Mto2p-binding" evidence="3">
    <location>
        <begin position="697"/>
        <end position="738"/>
    </location>
</feature>
<evidence type="ECO:0000259" key="3">
    <source>
        <dbReference type="Pfam" id="PF12808"/>
    </source>
</evidence>
<sequence>MEEDLMGKGPLSKMAIGQSNEPTVELSGLSEDSCSSPTPNQRRRPGSSDDESDLNDDKLSEELDVPQLDGSLTPWRSKRNALECDNQPRLPGTYLDTSFVSERSHNNDNSEWLPVNYEPTSPINSRPHTRNSLFSEGYLNGLPAASASSSSELEQMQKQLTNYKLRIKVLTEVTKEINLQGDRGAKNLSIGKPLYDQILHSFSSSDRPDKLPQEVEDLKQKIKHKDEEITELTQELLSIKKEYTSVLEDINAYLEQSDMIAGRIDSILEVLMDNDRLSNEERASISESRSLSAHYLDIKLESLNTSLRSLANKEKKAISLEESNSTAISMNETSVGSISMIDSRLESAIESMHHEYRAFLQTLRAKLENSRKIENVLGDKLERQRFLLGKFIEMNRKLERNGSSDSNKIFEKSEIGRTSTESASNEEKSSNESQSDSSKKSNSNETNILQSSYGDILVRTNTNTDGISGHDLDNIQLENYHLKENQKDWESERDSLKSNLSRAKEDVKALQNKVGNLENELIELQEEYENAVSDLEKTLQRAVRKSSSYITENQNLHEQLRQLQQESLSLINRNDKLHQTVQSLTQNITDFKRLESELDKFKRHLLLHLNNMFDVFDKILQKSSIIQAKNKLKNIESIDTLKHFKTTHVKLESLYVFIETAVDSIVEEHAKMLLKERERTINNSYDNPEEEQSSRLRIELLERKWTAERERRKLDAEAAESRIAQLEAENEYLQRRLQNISSASP</sequence>
<feature type="coiled-coil region" evidence="1">
    <location>
        <begin position="709"/>
        <end position="743"/>
    </location>
</feature>
<dbReference type="EMBL" id="LT598492">
    <property type="protein sequence ID" value="SCW01431.1"/>
    <property type="molecule type" value="Genomic_DNA"/>
</dbReference>
<evidence type="ECO:0000313" key="4">
    <source>
        <dbReference type="EMBL" id="SCW01431.1"/>
    </source>
</evidence>
<evidence type="ECO:0000313" key="5">
    <source>
        <dbReference type="Proteomes" id="UP000190831"/>
    </source>
</evidence>
<feature type="compositionally biased region" description="Low complexity" evidence="2">
    <location>
        <begin position="431"/>
        <end position="446"/>
    </location>
</feature>
<evidence type="ECO:0000256" key="2">
    <source>
        <dbReference type="SAM" id="MobiDB-lite"/>
    </source>
</evidence>
<proteinExistence type="predicted"/>
<organism evidence="4 5">
    <name type="scientific">Lachancea fermentati</name>
    <name type="common">Zygosaccharomyces fermentati</name>
    <dbReference type="NCBI Taxonomy" id="4955"/>
    <lineage>
        <taxon>Eukaryota</taxon>
        <taxon>Fungi</taxon>
        <taxon>Dikarya</taxon>
        <taxon>Ascomycota</taxon>
        <taxon>Saccharomycotina</taxon>
        <taxon>Saccharomycetes</taxon>
        <taxon>Saccharomycetales</taxon>
        <taxon>Saccharomycetaceae</taxon>
        <taxon>Lachancea</taxon>
    </lineage>
</organism>
<accession>A0A1G4MC16</accession>
<gene>
    <name evidence="4" type="ORF">LAFE_0D12420G</name>
</gene>
<evidence type="ECO:0000256" key="1">
    <source>
        <dbReference type="SAM" id="Coils"/>
    </source>
</evidence>
<keyword evidence="1" id="KW-0175">Coiled coil</keyword>
<feature type="compositionally biased region" description="Basic and acidic residues" evidence="2">
    <location>
        <begin position="401"/>
        <end position="415"/>
    </location>
</feature>
<dbReference type="Gene3D" id="1.10.287.1490">
    <property type="match status" value="1"/>
</dbReference>
<dbReference type="InterPro" id="IPR024545">
    <property type="entry name" value="Mto1-like_Mto2p-bd"/>
</dbReference>
<feature type="compositionally biased region" description="Polar residues" evidence="2">
    <location>
        <begin position="30"/>
        <end position="40"/>
    </location>
</feature>
<reference evidence="4 5" key="1">
    <citation type="submission" date="2016-03" db="EMBL/GenBank/DDBJ databases">
        <authorList>
            <person name="Devillers H."/>
        </authorList>
    </citation>
    <scope>NUCLEOTIDE SEQUENCE [LARGE SCALE GENOMIC DNA]</scope>
    <source>
        <strain evidence="4">CBS 6772</strain>
    </source>
</reference>
<feature type="region of interest" description="Disordered" evidence="2">
    <location>
        <begin position="1"/>
        <end position="91"/>
    </location>
</feature>
<dbReference type="STRING" id="4955.A0A1G4MC16"/>
<feature type="coiled-coil region" evidence="1">
    <location>
        <begin position="486"/>
        <end position="580"/>
    </location>
</feature>
<dbReference type="OrthoDB" id="4052563at2759"/>
<dbReference type="OMA" id="RKYNTER"/>